<dbReference type="PANTHER" id="PTHR30448:SF0">
    <property type="entry name" value="RNASE ADAPTER PROTEIN RAPZ"/>
    <property type="match status" value="1"/>
</dbReference>
<sequence length="142" mass="15263">MTPAGVCAPPSPALIRSVITSYGDGHHDAPRGDALRVDARSLRNPPEDSTVRERMLRANGLDPDVRAYVLATPGTDRLIERSVGRAAALLALPGHLRVDIHVLCGGGRHRSVVVAEELASLLRAFGYGVETEHRHIDRPILG</sequence>
<evidence type="ECO:0000313" key="3">
    <source>
        <dbReference type="Proteomes" id="UP001221150"/>
    </source>
</evidence>
<accession>A0ABT6AEW0</accession>
<dbReference type="InterPro" id="IPR005337">
    <property type="entry name" value="RapZ-like"/>
</dbReference>
<name>A0ABT6AEW0_9ACTN</name>
<protein>
    <submittedName>
        <fullName evidence="2">RNase adapter RapZ</fullName>
    </submittedName>
</protein>
<dbReference type="InterPro" id="IPR053931">
    <property type="entry name" value="RapZ_C"/>
</dbReference>
<reference evidence="2 3" key="1">
    <citation type="submission" date="2023-03" db="EMBL/GenBank/DDBJ databases">
        <title>Draft genome sequence of Streptomyces sp. K1PA1 isolated from peat swamp forest in Thailand.</title>
        <authorList>
            <person name="Klaysubun C."/>
            <person name="Duangmal K."/>
        </authorList>
    </citation>
    <scope>NUCLEOTIDE SEQUENCE [LARGE SCALE GENOMIC DNA]</scope>
    <source>
        <strain evidence="2 3">K1PA1</strain>
    </source>
</reference>
<organism evidence="2 3">
    <name type="scientific">Streptomyces tropicalis</name>
    <dbReference type="NCBI Taxonomy" id="3034234"/>
    <lineage>
        <taxon>Bacteria</taxon>
        <taxon>Bacillati</taxon>
        <taxon>Actinomycetota</taxon>
        <taxon>Actinomycetes</taxon>
        <taxon>Kitasatosporales</taxon>
        <taxon>Streptomycetaceae</taxon>
        <taxon>Streptomyces</taxon>
    </lineage>
</organism>
<keyword evidence="3" id="KW-1185">Reference proteome</keyword>
<evidence type="ECO:0000259" key="1">
    <source>
        <dbReference type="Pfam" id="PF22740"/>
    </source>
</evidence>
<comment type="caution">
    <text evidence="2">The sequence shown here is derived from an EMBL/GenBank/DDBJ whole genome shotgun (WGS) entry which is preliminary data.</text>
</comment>
<gene>
    <name evidence="2" type="ORF">P3H78_32185</name>
</gene>
<feature type="domain" description="RapZ C-terminal" evidence="1">
    <location>
        <begin position="19"/>
        <end position="136"/>
    </location>
</feature>
<dbReference type="Pfam" id="PF22740">
    <property type="entry name" value="PapZ_C"/>
    <property type="match status" value="1"/>
</dbReference>
<evidence type="ECO:0000313" key="2">
    <source>
        <dbReference type="EMBL" id="MDF3303184.1"/>
    </source>
</evidence>
<dbReference type="RefSeq" id="WP_276112724.1">
    <property type="nucleotide sequence ID" value="NZ_JARJBB010000047.1"/>
</dbReference>
<dbReference type="Proteomes" id="UP001221150">
    <property type="component" value="Unassembled WGS sequence"/>
</dbReference>
<dbReference type="PANTHER" id="PTHR30448">
    <property type="entry name" value="RNASE ADAPTER PROTEIN RAPZ"/>
    <property type="match status" value="1"/>
</dbReference>
<dbReference type="EMBL" id="JARJBB010000047">
    <property type="protein sequence ID" value="MDF3303184.1"/>
    <property type="molecule type" value="Genomic_DNA"/>
</dbReference>
<proteinExistence type="predicted"/>